<dbReference type="Gene3D" id="3.40.50.1000">
    <property type="entry name" value="HAD superfamily/HAD-like"/>
    <property type="match status" value="1"/>
</dbReference>
<proteinExistence type="inferred from homology"/>
<dbReference type="NCBIfam" id="TIGR00685">
    <property type="entry name" value="T6PP"/>
    <property type="match status" value="1"/>
</dbReference>
<dbReference type="InterPro" id="IPR044651">
    <property type="entry name" value="OTSB-like"/>
</dbReference>
<sequence>MARGQNVDHLFGKWRKIKKKLEGKSIFIFLDYDGTLTLITQTPDKAILSLKVKNLIKKLIRSPRVKLAFISGRSLADLKKKIGIEGVIYVGNHGLEIEGPKIKFGYPALPGYQSALKKIKNRLNNELSHVRGVFVEDKGLVIALHYRLANKKQIPFVKSIFREITSTYTKNKLIKIKLGKMVFEAAPSVKWDKGKAVLWLLARGRFAAGGNRIVPVYIGDDKTDEDAFFAIKNKGLSIFVGNRDISSADYYLKNPREVAVFLGMLLED</sequence>
<comment type="pathway">
    <text evidence="1 4">Glycan biosynthesis; trehalose biosynthesis.</text>
</comment>
<gene>
    <name evidence="5" type="primary">otsB</name>
    <name evidence="5" type="ORF">COS99_00240</name>
</gene>
<comment type="cofactor">
    <cofactor evidence="4">
        <name>Mg(2+)</name>
        <dbReference type="ChEBI" id="CHEBI:18420"/>
    </cofactor>
</comment>
<accession>A0A2J0KVK2</accession>
<dbReference type="InterPro" id="IPR006379">
    <property type="entry name" value="HAD-SF_hydro_IIB"/>
</dbReference>
<dbReference type="EC" id="3.1.3.12" evidence="4"/>
<evidence type="ECO:0000313" key="6">
    <source>
        <dbReference type="Proteomes" id="UP000230052"/>
    </source>
</evidence>
<comment type="similarity">
    <text evidence="2 4">Belongs to the trehalose phosphatase family.</text>
</comment>
<evidence type="ECO:0000256" key="1">
    <source>
        <dbReference type="ARBA" id="ARBA00005199"/>
    </source>
</evidence>
<evidence type="ECO:0000256" key="3">
    <source>
        <dbReference type="ARBA" id="ARBA00022801"/>
    </source>
</evidence>
<dbReference type="Proteomes" id="UP000230052">
    <property type="component" value="Unassembled WGS sequence"/>
</dbReference>
<dbReference type="InterPro" id="IPR036412">
    <property type="entry name" value="HAD-like_sf"/>
</dbReference>
<comment type="caution">
    <text evidence="5">The sequence shown here is derived from an EMBL/GenBank/DDBJ whole genome shotgun (WGS) entry which is preliminary data.</text>
</comment>
<dbReference type="Pfam" id="PF02358">
    <property type="entry name" value="Trehalose_PPase"/>
    <property type="match status" value="1"/>
</dbReference>
<protein>
    <recommendedName>
        <fullName evidence="4">Trehalose 6-phosphate phosphatase</fullName>
        <ecNumber evidence="4">3.1.3.12</ecNumber>
    </recommendedName>
</protein>
<dbReference type="GO" id="GO:0005992">
    <property type="term" value="P:trehalose biosynthetic process"/>
    <property type="evidence" value="ECO:0007669"/>
    <property type="project" value="UniProtKB-UniPathway"/>
</dbReference>
<comment type="function">
    <text evidence="4">Removes the phosphate from trehalose 6-phosphate to produce free trehalose.</text>
</comment>
<dbReference type="UniPathway" id="UPA00299"/>
<dbReference type="PANTHER" id="PTHR43768:SF3">
    <property type="entry name" value="TREHALOSE 6-PHOSPHATE PHOSPHATASE"/>
    <property type="match status" value="1"/>
</dbReference>
<dbReference type="PANTHER" id="PTHR43768">
    <property type="entry name" value="TREHALOSE 6-PHOSPHATE PHOSPHATASE"/>
    <property type="match status" value="1"/>
</dbReference>
<dbReference type="Gene3D" id="3.30.70.1020">
    <property type="entry name" value="Trehalose-6-phosphate phosphatase related protein, domain 2"/>
    <property type="match status" value="1"/>
</dbReference>
<comment type="catalytic activity">
    <reaction evidence="4">
        <text>alpha,alpha-trehalose 6-phosphate + H2O = alpha,alpha-trehalose + phosphate</text>
        <dbReference type="Rhea" id="RHEA:23420"/>
        <dbReference type="ChEBI" id="CHEBI:15377"/>
        <dbReference type="ChEBI" id="CHEBI:16551"/>
        <dbReference type="ChEBI" id="CHEBI:43474"/>
        <dbReference type="ChEBI" id="CHEBI:58429"/>
        <dbReference type="EC" id="3.1.3.12"/>
    </reaction>
</comment>
<dbReference type="GO" id="GO:0004805">
    <property type="term" value="F:trehalose-phosphatase activity"/>
    <property type="evidence" value="ECO:0007669"/>
    <property type="project" value="UniProtKB-EC"/>
</dbReference>
<evidence type="ECO:0000313" key="5">
    <source>
        <dbReference type="EMBL" id="PIU42425.1"/>
    </source>
</evidence>
<dbReference type="SUPFAM" id="SSF56784">
    <property type="entry name" value="HAD-like"/>
    <property type="match status" value="1"/>
</dbReference>
<name>A0A2J0KVK2_9BACT</name>
<evidence type="ECO:0000256" key="4">
    <source>
        <dbReference type="RuleBase" id="RU361117"/>
    </source>
</evidence>
<reference evidence="5 6" key="1">
    <citation type="submission" date="2017-09" db="EMBL/GenBank/DDBJ databases">
        <title>Depth-based differentiation of microbial function through sediment-hosted aquifers and enrichment of novel symbionts in the deep terrestrial subsurface.</title>
        <authorList>
            <person name="Probst A.J."/>
            <person name="Ladd B."/>
            <person name="Jarett J.K."/>
            <person name="Geller-Mcgrath D.E."/>
            <person name="Sieber C.M."/>
            <person name="Emerson J.B."/>
            <person name="Anantharaman K."/>
            <person name="Thomas B.C."/>
            <person name="Malmstrom R."/>
            <person name="Stieglmeier M."/>
            <person name="Klingl A."/>
            <person name="Woyke T."/>
            <person name="Ryan C.M."/>
            <person name="Banfield J.F."/>
        </authorList>
    </citation>
    <scope>NUCLEOTIDE SEQUENCE [LARGE SCALE GENOMIC DNA]</scope>
    <source>
        <strain evidence="5">CG07_land_8_20_14_0_80_42_15</strain>
    </source>
</reference>
<dbReference type="EMBL" id="PEWV01000005">
    <property type="protein sequence ID" value="PIU42425.1"/>
    <property type="molecule type" value="Genomic_DNA"/>
</dbReference>
<evidence type="ECO:0000256" key="2">
    <source>
        <dbReference type="ARBA" id="ARBA00008770"/>
    </source>
</evidence>
<dbReference type="AlphaFoldDB" id="A0A2J0KVK2"/>
<dbReference type="GO" id="GO:0046872">
    <property type="term" value="F:metal ion binding"/>
    <property type="evidence" value="ECO:0007669"/>
    <property type="project" value="UniProtKB-KW"/>
</dbReference>
<organism evidence="5 6">
    <name type="scientific">Candidatus Aquitaenariimonas noxiae</name>
    <dbReference type="NCBI Taxonomy" id="1974741"/>
    <lineage>
        <taxon>Bacteria</taxon>
        <taxon>Pseudomonadati</taxon>
        <taxon>Candidatus Omnitrophota</taxon>
        <taxon>Candidatus Aquitaenariimonas</taxon>
    </lineage>
</organism>
<dbReference type="NCBIfam" id="TIGR01484">
    <property type="entry name" value="HAD-SF-IIB"/>
    <property type="match status" value="1"/>
</dbReference>
<keyword evidence="4" id="KW-0479">Metal-binding</keyword>
<keyword evidence="3 4" id="KW-0378">Hydrolase</keyword>
<dbReference type="InterPro" id="IPR023214">
    <property type="entry name" value="HAD_sf"/>
</dbReference>
<keyword evidence="4" id="KW-0460">Magnesium</keyword>
<dbReference type="InterPro" id="IPR003337">
    <property type="entry name" value="Trehalose_PPase"/>
</dbReference>